<dbReference type="EMBL" id="CACSII010000003">
    <property type="protein sequence ID" value="CAA0094480.1"/>
    <property type="molecule type" value="Genomic_DNA"/>
</dbReference>
<evidence type="ECO:0000256" key="1">
    <source>
        <dbReference type="ARBA" id="ARBA00004418"/>
    </source>
</evidence>
<evidence type="ECO:0000256" key="4">
    <source>
        <dbReference type="ARBA" id="ARBA00022764"/>
    </source>
</evidence>
<dbReference type="InterPro" id="IPR052211">
    <property type="entry name" value="Cpx_auxiliary_protein"/>
</dbReference>
<organism evidence="7 8">
    <name type="scientific">BD1-7 clade bacterium</name>
    <dbReference type="NCBI Taxonomy" id="2029982"/>
    <lineage>
        <taxon>Bacteria</taxon>
        <taxon>Pseudomonadati</taxon>
        <taxon>Pseudomonadota</taxon>
        <taxon>Gammaproteobacteria</taxon>
        <taxon>Cellvibrionales</taxon>
        <taxon>Spongiibacteraceae</taxon>
        <taxon>BD1-7 clade</taxon>
    </lineage>
</organism>
<comment type="similarity">
    <text evidence="2">Belongs to the CpxP/Spy family.</text>
</comment>
<feature type="chain" id="PRO_5030137962" description="Periplasmic protein CpxP" evidence="6">
    <location>
        <begin position="27"/>
        <end position="154"/>
    </location>
</feature>
<gene>
    <name evidence="7" type="ORF">DPBNPPHM_03209</name>
</gene>
<accession>A0A5S9NUT7</accession>
<feature type="signal peptide" evidence="6">
    <location>
        <begin position="1"/>
        <end position="26"/>
    </location>
</feature>
<dbReference type="Proteomes" id="UP000434580">
    <property type="component" value="Unassembled WGS sequence"/>
</dbReference>
<protein>
    <recommendedName>
        <fullName evidence="9">Periplasmic protein CpxP</fullName>
    </recommendedName>
</protein>
<dbReference type="AlphaFoldDB" id="A0A5S9NUT7"/>
<feature type="compositionally biased region" description="Basic residues" evidence="5">
    <location>
        <begin position="140"/>
        <end position="154"/>
    </location>
</feature>
<keyword evidence="3 6" id="KW-0732">Signal</keyword>
<evidence type="ECO:0000256" key="3">
    <source>
        <dbReference type="ARBA" id="ARBA00022729"/>
    </source>
</evidence>
<proteinExistence type="inferred from homology"/>
<evidence type="ECO:0000313" key="7">
    <source>
        <dbReference type="EMBL" id="CAA0094480.1"/>
    </source>
</evidence>
<feature type="region of interest" description="Disordered" evidence="5">
    <location>
        <begin position="133"/>
        <end position="154"/>
    </location>
</feature>
<evidence type="ECO:0000313" key="8">
    <source>
        <dbReference type="Proteomes" id="UP000434580"/>
    </source>
</evidence>
<keyword evidence="4" id="KW-0574">Periplasm</keyword>
<dbReference type="PANTHER" id="PTHR38102:SF1">
    <property type="entry name" value="PERIPLASMIC CHAPERONE SPY"/>
    <property type="match status" value="1"/>
</dbReference>
<evidence type="ECO:0000256" key="6">
    <source>
        <dbReference type="SAM" id="SignalP"/>
    </source>
</evidence>
<dbReference type="PANTHER" id="PTHR38102">
    <property type="entry name" value="PERIPLASMIC CHAPERONE SPY"/>
    <property type="match status" value="1"/>
</dbReference>
<evidence type="ECO:0000256" key="2">
    <source>
        <dbReference type="ARBA" id="ARBA00008441"/>
    </source>
</evidence>
<evidence type="ECO:0008006" key="9">
    <source>
        <dbReference type="Google" id="ProtNLM"/>
    </source>
</evidence>
<dbReference type="GO" id="GO:0030288">
    <property type="term" value="C:outer membrane-bounded periplasmic space"/>
    <property type="evidence" value="ECO:0007669"/>
    <property type="project" value="TreeGrafter"/>
</dbReference>
<name>A0A5S9NUT7_9GAMM</name>
<dbReference type="InterPro" id="IPR012899">
    <property type="entry name" value="LTXXQ"/>
</dbReference>
<comment type="subcellular location">
    <subcellularLocation>
        <location evidence="1">Periplasm</location>
    </subcellularLocation>
</comment>
<dbReference type="OrthoDB" id="6120054at2"/>
<sequence>MNKTLKTLTAVTLSAGIMLGAGAAMAKPGHGGQGDNNYRAYFNQEVLQLTSEQRDEIKTIVKKAKTEGRAQREAHRQVSIAKLNPSAADYQTQVEAIADAKAAMVKQRILKQAQVRAEIYQILTPEQREKMLKLDEYRGKQKGKHHHGEKHQRS</sequence>
<dbReference type="Gene3D" id="1.20.120.1490">
    <property type="match status" value="1"/>
</dbReference>
<dbReference type="GO" id="GO:0051082">
    <property type="term" value="F:unfolded protein binding"/>
    <property type="evidence" value="ECO:0007669"/>
    <property type="project" value="TreeGrafter"/>
</dbReference>
<dbReference type="Pfam" id="PF07813">
    <property type="entry name" value="LTXXQ"/>
    <property type="match status" value="1"/>
</dbReference>
<reference evidence="7 8" key="1">
    <citation type="submission" date="2019-11" db="EMBL/GenBank/DDBJ databases">
        <authorList>
            <person name="Holert J."/>
        </authorList>
    </citation>
    <scope>NUCLEOTIDE SEQUENCE [LARGE SCALE GENOMIC DNA]</scope>
    <source>
        <strain evidence="7">BC5_2</strain>
    </source>
</reference>
<evidence type="ECO:0000256" key="5">
    <source>
        <dbReference type="SAM" id="MobiDB-lite"/>
    </source>
</evidence>